<accession>A0A2U2BRV7</accession>
<gene>
    <name evidence="2" type="ORF">DDZ18_11125</name>
</gene>
<dbReference type="PANTHER" id="PTHR21197:SF0">
    <property type="entry name" value="UDP-GALACTOPYRANOSE MUTASE"/>
    <property type="match status" value="1"/>
</dbReference>
<dbReference type="InterPro" id="IPR002937">
    <property type="entry name" value="Amino_oxidase"/>
</dbReference>
<sequence>MSTAGNTTGRKIAVIAGGGPAGLTAALELLRRTDVTPLVFEASDGVGGISRTHVYKGNRIDIGGHRFFSKSDRVMDWWRDILPLQGMTGGDKALEITYQRKTSLIEIDENGPNPDETDDVMLVRPRKSRILYRGKLFEYPLSLSPETLMKLGLVDTAKIGTSYLQANMFPRKEETLEDFIINRFGRTLYETFFKEYTEKVWGVPCDRISAEWGAQRIKGVSLRAALQQALGKVAGFLRPQSVETSLIEQFLYPKHGPGQMWETVQGMIEARGGTVALNTRVVGLKTENGKVVSATVEGPDGKREEVACEYFFSTMPVKELFAIMDPPAPKDVADIAGGLSYRDFMTVGLLLDRLELGDCDGTNLFERMSDNWIYVQEPGVRVGRLQFFNNWSPYLVADPTKVWMGLEYFCDEGDDLWSMDDEAMIRFGVEELERIGVVRSQDVIDGTVLRVPKTYPAYWGAYDHFDKVQAHADAIDNLYLLGRNGMHRYNNQDHSMLTAMVAVDAIASGEPVKANVWDVNAEQEYHEEKSAA</sequence>
<protein>
    <recommendedName>
        <fullName evidence="1">Amine oxidase domain-containing protein</fullName>
    </recommendedName>
</protein>
<dbReference type="AlphaFoldDB" id="A0A2U2BRV7"/>
<organism evidence="2 3">
    <name type="scientific">Marinicauda salina</name>
    <dbReference type="NCBI Taxonomy" id="2135793"/>
    <lineage>
        <taxon>Bacteria</taxon>
        <taxon>Pseudomonadati</taxon>
        <taxon>Pseudomonadota</taxon>
        <taxon>Alphaproteobacteria</taxon>
        <taxon>Maricaulales</taxon>
        <taxon>Maricaulaceae</taxon>
        <taxon>Marinicauda</taxon>
    </lineage>
</organism>
<dbReference type="EMBL" id="QEXV01000005">
    <property type="protein sequence ID" value="PWE16747.1"/>
    <property type="molecule type" value="Genomic_DNA"/>
</dbReference>
<evidence type="ECO:0000313" key="3">
    <source>
        <dbReference type="Proteomes" id="UP000245168"/>
    </source>
</evidence>
<evidence type="ECO:0000313" key="2">
    <source>
        <dbReference type="EMBL" id="PWE16747.1"/>
    </source>
</evidence>
<dbReference type="GO" id="GO:0050660">
    <property type="term" value="F:flavin adenine dinucleotide binding"/>
    <property type="evidence" value="ECO:0007669"/>
    <property type="project" value="TreeGrafter"/>
</dbReference>
<comment type="caution">
    <text evidence="2">The sequence shown here is derived from an EMBL/GenBank/DDBJ whole genome shotgun (WGS) entry which is preliminary data.</text>
</comment>
<dbReference type="OrthoDB" id="9769600at2"/>
<dbReference type="Pfam" id="PF01593">
    <property type="entry name" value="Amino_oxidase"/>
    <property type="match status" value="1"/>
</dbReference>
<dbReference type="SUPFAM" id="SSF51905">
    <property type="entry name" value="FAD/NAD(P)-binding domain"/>
    <property type="match status" value="1"/>
</dbReference>
<dbReference type="NCBIfam" id="NF005548">
    <property type="entry name" value="PRK07208.1-4"/>
    <property type="match status" value="1"/>
</dbReference>
<feature type="domain" description="Amine oxidase" evidence="1">
    <location>
        <begin position="21"/>
        <end position="451"/>
    </location>
</feature>
<dbReference type="GO" id="GO:0016491">
    <property type="term" value="F:oxidoreductase activity"/>
    <property type="evidence" value="ECO:0007669"/>
    <property type="project" value="InterPro"/>
</dbReference>
<dbReference type="NCBIfam" id="NF005546">
    <property type="entry name" value="PRK07208.1-2"/>
    <property type="match status" value="1"/>
</dbReference>
<dbReference type="InterPro" id="IPR036188">
    <property type="entry name" value="FAD/NAD-bd_sf"/>
</dbReference>
<keyword evidence="3" id="KW-1185">Reference proteome</keyword>
<reference evidence="3" key="1">
    <citation type="submission" date="2018-05" db="EMBL/GenBank/DDBJ databases">
        <authorList>
            <person name="Liu B.-T."/>
        </authorList>
    </citation>
    <scope>NUCLEOTIDE SEQUENCE [LARGE SCALE GENOMIC DNA]</scope>
    <source>
        <strain evidence="3">WD6-1</strain>
    </source>
</reference>
<name>A0A2U2BRV7_9PROT</name>
<dbReference type="PANTHER" id="PTHR21197">
    <property type="entry name" value="UDP-GALACTOPYRANOSE MUTASE"/>
    <property type="match status" value="1"/>
</dbReference>
<dbReference type="RefSeq" id="WP_109253470.1">
    <property type="nucleotide sequence ID" value="NZ_QEXV01000005.1"/>
</dbReference>
<dbReference type="Gene3D" id="3.50.50.60">
    <property type="entry name" value="FAD/NAD(P)-binding domain"/>
    <property type="match status" value="1"/>
</dbReference>
<evidence type="ECO:0000259" key="1">
    <source>
        <dbReference type="Pfam" id="PF01593"/>
    </source>
</evidence>
<dbReference type="GO" id="GO:0008767">
    <property type="term" value="F:UDP-galactopyranose mutase activity"/>
    <property type="evidence" value="ECO:0007669"/>
    <property type="project" value="TreeGrafter"/>
</dbReference>
<dbReference type="GO" id="GO:0005829">
    <property type="term" value="C:cytosol"/>
    <property type="evidence" value="ECO:0007669"/>
    <property type="project" value="TreeGrafter"/>
</dbReference>
<proteinExistence type="predicted"/>
<dbReference type="Proteomes" id="UP000245168">
    <property type="component" value="Unassembled WGS sequence"/>
</dbReference>